<dbReference type="SMART" id="SM00326">
    <property type="entry name" value="SH3"/>
    <property type="match status" value="1"/>
</dbReference>
<dbReference type="FunFam" id="2.30.30.40:FF:000072">
    <property type="entry name" value="Unconventional Myosin IB"/>
    <property type="match status" value="1"/>
</dbReference>
<protein>
    <submittedName>
        <fullName evidence="5">Variant SH3 domain containing protein</fullName>
    </submittedName>
</protein>
<keyword evidence="1 2" id="KW-0728">SH3 domain</keyword>
<dbReference type="InterPro" id="IPR001452">
    <property type="entry name" value="SH3_domain"/>
</dbReference>
<dbReference type="SUPFAM" id="SSF50044">
    <property type="entry name" value="SH3-domain"/>
    <property type="match status" value="1"/>
</dbReference>
<accession>A0A9P3PRH6</accession>
<evidence type="ECO:0000313" key="6">
    <source>
        <dbReference type="Proteomes" id="UP001063166"/>
    </source>
</evidence>
<evidence type="ECO:0000256" key="1">
    <source>
        <dbReference type="ARBA" id="ARBA00022443"/>
    </source>
</evidence>
<evidence type="ECO:0000259" key="4">
    <source>
        <dbReference type="PROSITE" id="PS50002"/>
    </source>
</evidence>
<feature type="domain" description="SH3" evidence="4">
    <location>
        <begin position="79"/>
        <end position="140"/>
    </location>
</feature>
<sequence length="241" mass="24971">MMSTPESAALLAHIVSQVETNVRFLVAQNYLSRADADAFLAKLPENGVPKAANASSNSSLVSRVKSLATSSPPLKPPQPQVQQARAVWGYNENGQESDDLSFSAGDIIDIIEETNADWWLGKVHGKQALFPSAYVEKISAPAPAPAPSSAVVPARTVPPAPAQTGKTPYRPFGAAHHGLDGPPPPGQGVNSVGLQQANAQEEKEKKGRFGKYGETMAHSAAGGVGFGAGAAIGGGLVRAIF</sequence>
<comment type="caution">
    <text evidence="5">The sequence shown here is derived from an EMBL/GenBank/DDBJ whole genome shotgun (WGS) entry which is preliminary data.</text>
</comment>
<dbReference type="AlphaFoldDB" id="A0A9P3PRH6"/>
<dbReference type="PANTHER" id="PTHR45929:SF7">
    <property type="entry name" value="LAS SEVENTEEN-BINDING PROTEIN 1"/>
    <property type="match status" value="1"/>
</dbReference>
<dbReference type="EMBL" id="BRPK01000008">
    <property type="protein sequence ID" value="GLB40670.1"/>
    <property type="molecule type" value="Genomic_DNA"/>
</dbReference>
<organism evidence="5 6">
    <name type="scientific">Lyophyllum shimeji</name>
    <name type="common">Hon-shimeji</name>
    <name type="synonym">Tricholoma shimeji</name>
    <dbReference type="NCBI Taxonomy" id="47721"/>
    <lineage>
        <taxon>Eukaryota</taxon>
        <taxon>Fungi</taxon>
        <taxon>Dikarya</taxon>
        <taxon>Basidiomycota</taxon>
        <taxon>Agaricomycotina</taxon>
        <taxon>Agaricomycetes</taxon>
        <taxon>Agaricomycetidae</taxon>
        <taxon>Agaricales</taxon>
        <taxon>Tricholomatineae</taxon>
        <taxon>Lyophyllaceae</taxon>
        <taxon>Lyophyllum</taxon>
    </lineage>
</organism>
<evidence type="ECO:0000256" key="2">
    <source>
        <dbReference type="PROSITE-ProRule" id="PRU00192"/>
    </source>
</evidence>
<dbReference type="PROSITE" id="PS50002">
    <property type="entry name" value="SH3"/>
    <property type="match status" value="1"/>
</dbReference>
<dbReference type="Pfam" id="PF00018">
    <property type="entry name" value="SH3_1"/>
    <property type="match status" value="1"/>
</dbReference>
<evidence type="ECO:0000313" key="5">
    <source>
        <dbReference type="EMBL" id="GLB40670.1"/>
    </source>
</evidence>
<name>A0A9P3PRH6_LYOSH</name>
<dbReference type="Proteomes" id="UP001063166">
    <property type="component" value="Unassembled WGS sequence"/>
</dbReference>
<gene>
    <name evidence="5" type="ORF">LshimejAT787_0805410</name>
</gene>
<feature type="compositionally biased region" description="Polar residues" evidence="3">
    <location>
        <begin position="188"/>
        <end position="199"/>
    </location>
</feature>
<feature type="region of interest" description="Disordered" evidence="3">
    <location>
        <begin position="176"/>
        <end position="205"/>
    </location>
</feature>
<proteinExistence type="predicted"/>
<evidence type="ECO:0000256" key="3">
    <source>
        <dbReference type="SAM" id="MobiDB-lite"/>
    </source>
</evidence>
<dbReference type="InterPro" id="IPR036028">
    <property type="entry name" value="SH3-like_dom_sf"/>
</dbReference>
<keyword evidence="6" id="KW-1185">Reference proteome</keyword>
<reference evidence="5" key="1">
    <citation type="submission" date="2022-07" db="EMBL/GenBank/DDBJ databases">
        <title>The genome of Lyophyllum shimeji provides insight into the initial evolution of ectomycorrhizal fungal genome.</title>
        <authorList>
            <person name="Kobayashi Y."/>
            <person name="Shibata T."/>
            <person name="Hirakawa H."/>
            <person name="Shigenobu S."/>
            <person name="Nishiyama T."/>
            <person name="Yamada A."/>
            <person name="Hasebe M."/>
            <person name="Kawaguchi M."/>
        </authorList>
    </citation>
    <scope>NUCLEOTIDE SEQUENCE</scope>
    <source>
        <strain evidence="5">AT787</strain>
    </source>
</reference>
<dbReference type="PANTHER" id="PTHR45929">
    <property type="entry name" value="JAK PATHWAY SIGNAL TRANSDUCTION ADAPTOR MOLECULE"/>
    <property type="match status" value="1"/>
</dbReference>
<dbReference type="InterPro" id="IPR050670">
    <property type="entry name" value="STAM"/>
</dbReference>
<dbReference type="PRINTS" id="PR00452">
    <property type="entry name" value="SH3DOMAIN"/>
</dbReference>
<dbReference type="Gene3D" id="2.30.30.40">
    <property type="entry name" value="SH3 Domains"/>
    <property type="match status" value="1"/>
</dbReference>
<dbReference type="OrthoDB" id="5983572at2759"/>